<dbReference type="KEGG" id="fax:FUAX_50810"/>
<keyword evidence="3 7" id="KW-1134">Transmembrane beta strand</keyword>
<evidence type="ECO:0000256" key="5">
    <source>
        <dbReference type="ARBA" id="ARBA00023136"/>
    </source>
</evidence>
<dbReference type="InterPro" id="IPR036942">
    <property type="entry name" value="Beta-barrel_TonB_sf"/>
</dbReference>
<proteinExistence type="inferred from homology"/>
<dbReference type="InterPro" id="IPR023996">
    <property type="entry name" value="TonB-dep_OMP_SusC/RagA"/>
</dbReference>
<name>A0AAU9DDZ7_9BACT</name>
<dbReference type="InterPro" id="IPR039426">
    <property type="entry name" value="TonB-dep_rcpt-like"/>
</dbReference>
<keyword evidence="6 7" id="KW-0998">Cell outer membrane</keyword>
<dbReference type="GO" id="GO:0009279">
    <property type="term" value="C:cell outer membrane"/>
    <property type="evidence" value="ECO:0007669"/>
    <property type="project" value="UniProtKB-SubCell"/>
</dbReference>
<dbReference type="EMBL" id="AP025319">
    <property type="protein sequence ID" value="BDD12649.1"/>
    <property type="molecule type" value="Genomic_DNA"/>
</dbReference>
<evidence type="ECO:0000259" key="9">
    <source>
        <dbReference type="Pfam" id="PF07715"/>
    </source>
</evidence>
<dbReference type="InterPro" id="IPR037066">
    <property type="entry name" value="Plug_dom_sf"/>
</dbReference>
<feature type="chain" id="PRO_5043795910" evidence="8">
    <location>
        <begin position="22"/>
        <end position="1073"/>
    </location>
</feature>
<keyword evidence="11" id="KW-1185">Reference proteome</keyword>
<evidence type="ECO:0000256" key="4">
    <source>
        <dbReference type="ARBA" id="ARBA00022692"/>
    </source>
</evidence>
<dbReference type="InterPro" id="IPR018247">
    <property type="entry name" value="EF_Hand_1_Ca_BS"/>
</dbReference>
<evidence type="ECO:0000256" key="3">
    <source>
        <dbReference type="ARBA" id="ARBA00022452"/>
    </source>
</evidence>
<evidence type="ECO:0000256" key="8">
    <source>
        <dbReference type="SAM" id="SignalP"/>
    </source>
</evidence>
<evidence type="ECO:0000256" key="6">
    <source>
        <dbReference type="ARBA" id="ARBA00023237"/>
    </source>
</evidence>
<feature type="signal peptide" evidence="8">
    <location>
        <begin position="1"/>
        <end position="21"/>
    </location>
</feature>
<dbReference type="SUPFAM" id="SSF56935">
    <property type="entry name" value="Porins"/>
    <property type="match status" value="1"/>
</dbReference>
<keyword evidence="8" id="KW-0732">Signal</keyword>
<dbReference type="Pfam" id="PF13715">
    <property type="entry name" value="CarbopepD_reg_2"/>
    <property type="match status" value="1"/>
</dbReference>
<feature type="domain" description="TonB-dependent receptor plug" evidence="9">
    <location>
        <begin position="126"/>
        <end position="250"/>
    </location>
</feature>
<dbReference type="RefSeq" id="WP_338395795.1">
    <property type="nucleotide sequence ID" value="NZ_AP025319.1"/>
</dbReference>
<dbReference type="AlphaFoldDB" id="A0AAU9DDZ7"/>
<dbReference type="SUPFAM" id="SSF49464">
    <property type="entry name" value="Carboxypeptidase regulatory domain-like"/>
    <property type="match status" value="1"/>
</dbReference>
<dbReference type="PROSITE" id="PS52016">
    <property type="entry name" value="TONB_DEPENDENT_REC_3"/>
    <property type="match status" value="1"/>
</dbReference>
<dbReference type="Gene3D" id="2.60.40.1120">
    <property type="entry name" value="Carboxypeptidase-like, regulatory domain"/>
    <property type="match status" value="1"/>
</dbReference>
<geneLocation type="plasmid" evidence="10 11">
    <name>pFA5</name>
</geneLocation>
<organism evidence="10 11">
    <name type="scientific">Fulvitalea axinellae</name>
    <dbReference type="NCBI Taxonomy" id="1182444"/>
    <lineage>
        <taxon>Bacteria</taxon>
        <taxon>Pseudomonadati</taxon>
        <taxon>Bacteroidota</taxon>
        <taxon>Cytophagia</taxon>
        <taxon>Cytophagales</taxon>
        <taxon>Persicobacteraceae</taxon>
        <taxon>Fulvitalea</taxon>
    </lineage>
</organism>
<accession>A0AAU9DDZ7</accession>
<keyword evidence="4 7" id="KW-0812">Transmembrane</keyword>
<keyword evidence="5 7" id="KW-0472">Membrane</keyword>
<comment type="subcellular location">
    <subcellularLocation>
        <location evidence="1 7">Cell outer membrane</location>
        <topology evidence="1 7">Multi-pass membrane protein</topology>
    </subcellularLocation>
</comment>
<dbReference type="Gene3D" id="2.40.170.20">
    <property type="entry name" value="TonB-dependent receptor, beta-barrel domain"/>
    <property type="match status" value="1"/>
</dbReference>
<dbReference type="InterPro" id="IPR012910">
    <property type="entry name" value="Plug_dom"/>
</dbReference>
<dbReference type="PROSITE" id="PS00018">
    <property type="entry name" value="EF_HAND_1"/>
    <property type="match status" value="1"/>
</dbReference>
<dbReference type="NCBIfam" id="TIGR04056">
    <property type="entry name" value="OMP_RagA_SusC"/>
    <property type="match status" value="1"/>
</dbReference>
<evidence type="ECO:0000256" key="2">
    <source>
        <dbReference type="ARBA" id="ARBA00022448"/>
    </source>
</evidence>
<dbReference type="InterPro" id="IPR008969">
    <property type="entry name" value="CarboxyPept-like_regulatory"/>
</dbReference>
<evidence type="ECO:0000256" key="1">
    <source>
        <dbReference type="ARBA" id="ARBA00004571"/>
    </source>
</evidence>
<dbReference type="Proteomes" id="UP001348817">
    <property type="component" value="Plasmid pFA5"/>
</dbReference>
<dbReference type="Pfam" id="PF07715">
    <property type="entry name" value="Plug"/>
    <property type="match status" value="1"/>
</dbReference>
<reference evidence="10 11" key="1">
    <citation type="submission" date="2021-12" db="EMBL/GenBank/DDBJ databases">
        <title>Genome sequencing of bacteria with rrn-lacking chromosome and rrn-plasmid.</title>
        <authorList>
            <person name="Anda M."/>
            <person name="Iwasaki W."/>
        </authorList>
    </citation>
    <scope>NUCLEOTIDE SEQUENCE [LARGE SCALE GENOMIC DNA]</scope>
    <source>
        <strain evidence="10 11">DSM 100852</strain>
        <plasmid evidence="10 11">pFA5</plasmid>
    </source>
</reference>
<keyword evidence="10" id="KW-0614">Plasmid</keyword>
<dbReference type="Gene3D" id="2.170.130.10">
    <property type="entry name" value="TonB-dependent receptor, plug domain"/>
    <property type="match status" value="1"/>
</dbReference>
<evidence type="ECO:0000313" key="10">
    <source>
        <dbReference type="EMBL" id="BDD12649.1"/>
    </source>
</evidence>
<evidence type="ECO:0000313" key="11">
    <source>
        <dbReference type="Proteomes" id="UP001348817"/>
    </source>
</evidence>
<sequence>MKKLLTIVILLCGLSPSVLWAQEGTLVQGYVKDKQTGEALIGATVLEVDAENRHVNGVVTDMNGFYMLKLSEANPKLKVTYIGYKNLMEPVGGRSKIDFMMLDASTELDVVVVKSERYTSDGLISLRDKTTSIASIDLDDIDAMGVASVDEMLQGKFSGVDITAISGDPGAGMQIRIRGTATITGDREPLIVVDGMPYDVDIDNTFDFNSADTRDYGALLSIPPDDIKSVEILKDAASAAIWGAQAANGVVQIVTRRGRKMKPQLRYNYKGFVSQQPDALPMLSGPDYVTLQKDARFNRRGKIADADFLELNYDKDWEQYHNYAQNTDWMDAITQTGMSHEHNLSLAGGGDKARYRVSMNYFDQQGTTIGTELERLSFRANMDYFVSDRLKIATDFSYTRSDNDRTYYGNERGIAYIKMPNQAIYEHDTLGNLTGNYFLDRRPSPYQGVNVYNPVAVVNEGRHNYLENRFRSVFRIEYDILPSLTFKNSVVYDVAQGKTDKFLPTEASHYLWNKAYFDDDGKLHGTNLSSEGDSENFNVYTKTEMIYRPDLGADHSLVAMGWWETRQNEGSSYAATSGGLPSGDFNDPGVPGSLMSLNSGNSVFRSMGAVINVHYAWKERYLFGLGSRLDASSKFGDDTKWGMFPTASAAWRISEENFLKEVPWLNDLKLRGSFGVTGNAPGGFSHFSIYKTGISYSDQPSVYPSNIKLDNLKWERVTQANLGLEMSAYENRLYMEFEVYSKQSTDLRWELDVPTTTGFTKMIRNAGSMGNRGVELAFRVIPVRTKDWQVNFDFNIARNINEIKEVPSNFNLAKGDVLKNGNYATRVEVGDPIGGFYGYRYKGVYATDQDAIAKDKFGEVIYDPITGKPLRMMMGTSNYEFEGGDAIYEDVNKDGVIDESDIVYLGSSSPKFTGGFGFRVRYKGLGVSSGFVFRAGQKIVNKARMSAENMTGSNNQSTATMRRWRFEGDETDIPRAMFDSGYNWLGSDRFVEDGSYVRWRNLTVDYRFNKKFLQRINLKDLSLFFTAYNLYTFTKYTGQDPEVPLGADPFFFGVDNATTPPSRTYTLGLTVIF</sequence>
<gene>
    <name evidence="10" type="ORF">FUAX_50810</name>
</gene>
<protein>
    <submittedName>
        <fullName evidence="10">SusC/RagA family TonB-linked outer membrane protein</fullName>
    </submittedName>
</protein>
<evidence type="ECO:0000256" key="7">
    <source>
        <dbReference type="PROSITE-ProRule" id="PRU01360"/>
    </source>
</evidence>
<comment type="similarity">
    <text evidence="7">Belongs to the TonB-dependent receptor family.</text>
</comment>
<keyword evidence="2 7" id="KW-0813">Transport</keyword>